<keyword evidence="4 6" id="KW-1133">Transmembrane helix</keyword>
<evidence type="ECO:0000256" key="4">
    <source>
        <dbReference type="ARBA" id="ARBA00022989"/>
    </source>
</evidence>
<evidence type="ECO:0000256" key="6">
    <source>
        <dbReference type="SAM" id="Phobius"/>
    </source>
</evidence>
<keyword evidence="2" id="KW-1003">Cell membrane</keyword>
<feature type="transmembrane region" description="Helical" evidence="6">
    <location>
        <begin position="175"/>
        <end position="195"/>
    </location>
</feature>
<feature type="transmembrane region" description="Helical" evidence="6">
    <location>
        <begin position="421"/>
        <end position="439"/>
    </location>
</feature>
<dbReference type="AlphaFoldDB" id="A0A173TCJ1"/>
<evidence type="ECO:0000256" key="3">
    <source>
        <dbReference type="ARBA" id="ARBA00022692"/>
    </source>
</evidence>
<evidence type="ECO:0000256" key="2">
    <source>
        <dbReference type="ARBA" id="ARBA00022475"/>
    </source>
</evidence>
<dbReference type="Proteomes" id="UP000095649">
    <property type="component" value="Unassembled WGS sequence"/>
</dbReference>
<dbReference type="OrthoDB" id="3249502at2"/>
<feature type="transmembrane region" description="Helical" evidence="6">
    <location>
        <begin position="20"/>
        <end position="39"/>
    </location>
</feature>
<feature type="transmembrane region" description="Helical" evidence="6">
    <location>
        <begin position="116"/>
        <end position="136"/>
    </location>
</feature>
<feature type="transmembrane region" description="Helical" evidence="6">
    <location>
        <begin position="255"/>
        <end position="278"/>
    </location>
</feature>
<dbReference type="PANTHER" id="PTHR30250:SF11">
    <property type="entry name" value="O-ANTIGEN TRANSPORTER-RELATED"/>
    <property type="match status" value="1"/>
</dbReference>
<feature type="transmembrane region" description="Helical" evidence="6">
    <location>
        <begin position="329"/>
        <end position="352"/>
    </location>
</feature>
<dbReference type="PANTHER" id="PTHR30250">
    <property type="entry name" value="PST FAMILY PREDICTED COLANIC ACID TRANSPORTER"/>
    <property type="match status" value="1"/>
</dbReference>
<sequence>MENEKKTGDKYSKLAGNTLIFAISSFSSKLLTLIVQPFLTYAMAEISDLGLSKILSQYANLLIPFVSMGMSNAIIRFGLDKGNSEKQVFTNGLLTILGGFGILVLCWPITQFLPDMAQYGLLIYIYVLMSCLRTLCTQFVRSRQWNKLVAVDGVLCTVATMAFYVLYLVGFKWGANGYLLAIISGDLTSVLFLLFTGKLWNYVELKGVNKKLWRQMLNFSLPMIPAQISFWIINASDLFFVREMCEGLDGRTGNAWSGLLSTGYFLPTILTTLGLIFYDAWQLSAVTEEEGRARFFTQIFRTYSSVLFCCAAGIIWLCRPVMHVMKSNYYYAWHFVPFLVLASTCSCFNQFMNSVYVVTKKSQRSMVTMMAGAISNCIMNYFFIKLWGPVGATYASFLGLALVFTLRAVDARRMIGMHVHPARVLVNAAALVFEAFVLLAEPPLYGLWTGLITLVIILYNFAGVWAMARVLLPRLLGRRGKALVAAVDGWLKPKKA</sequence>
<feature type="transmembrane region" description="Helical" evidence="6">
    <location>
        <begin position="299"/>
        <end position="317"/>
    </location>
</feature>
<organism evidence="7 8">
    <name type="scientific">Faecalibacterium prausnitzii</name>
    <dbReference type="NCBI Taxonomy" id="853"/>
    <lineage>
        <taxon>Bacteria</taxon>
        <taxon>Bacillati</taxon>
        <taxon>Bacillota</taxon>
        <taxon>Clostridia</taxon>
        <taxon>Eubacteriales</taxon>
        <taxon>Oscillospiraceae</taxon>
        <taxon>Faecalibacterium</taxon>
    </lineage>
</organism>
<feature type="transmembrane region" description="Helical" evidence="6">
    <location>
        <begin position="216"/>
        <end position="235"/>
    </location>
</feature>
<feature type="transmembrane region" description="Helical" evidence="6">
    <location>
        <begin position="59"/>
        <end position="79"/>
    </location>
</feature>
<feature type="transmembrane region" description="Helical" evidence="6">
    <location>
        <begin position="364"/>
        <end position="384"/>
    </location>
</feature>
<dbReference type="RefSeq" id="WP_055185972.1">
    <property type="nucleotide sequence ID" value="NZ_CYXN01000010.1"/>
</dbReference>
<keyword evidence="5 6" id="KW-0472">Membrane</keyword>
<protein>
    <submittedName>
        <fullName evidence="7">Uncharacterized protein</fullName>
    </submittedName>
</protein>
<feature type="transmembrane region" description="Helical" evidence="6">
    <location>
        <begin position="148"/>
        <end position="169"/>
    </location>
</feature>
<gene>
    <name evidence="7" type="ORF">ERS852582_01499</name>
</gene>
<proteinExistence type="predicted"/>
<accession>A0A173TCJ1</accession>
<name>A0A173TCJ1_9FIRM</name>
<dbReference type="EMBL" id="CYXN01000010">
    <property type="protein sequence ID" value="CUN00474.1"/>
    <property type="molecule type" value="Genomic_DNA"/>
</dbReference>
<feature type="transmembrane region" description="Helical" evidence="6">
    <location>
        <begin position="390"/>
        <end position="409"/>
    </location>
</feature>
<comment type="subcellular location">
    <subcellularLocation>
        <location evidence="1">Cell membrane</location>
        <topology evidence="1">Multi-pass membrane protein</topology>
    </subcellularLocation>
</comment>
<feature type="transmembrane region" description="Helical" evidence="6">
    <location>
        <begin position="445"/>
        <end position="472"/>
    </location>
</feature>
<reference evidence="7 8" key="1">
    <citation type="submission" date="2015-09" db="EMBL/GenBank/DDBJ databases">
        <authorList>
            <consortium name="Pathogen Informatics"/>
        </authorList>
    </citation>
    <scope>NUCLEOTIDE SEQUENCE [LARGE SCALE GENOMIC DNA]</scope>
    <source>
        <strain evidence="7 8">2789STDY5834970</strain>
    </source>
</reference>
<feature type="transmembrane region" description="Helical" evidence="6">
    <location>
        <begin position="91"/>
        <end position="110"/>
    </location>
</feature>
<dbReference type="InterPro" id="IPR050833">
    <property type="entry name" value="Poly_Biosynth_Transport"/>
</dbReference>
<evidence type="ECO:0000256" key="1">
    <source>
        <dbReference type="ARBA" id="ARBA00004651"/>
    </source>
</evidence>
<evidence type="ECO:0000313" key="7">
    <source>
        <dbReference type="EMBL" id="CUN00474.1"/>
    </source>
</evidence>
<evidence type="ECO:0000256" key="5">
    <source>
        <dbReference type="ARBA" id="ARBA00023136"/>
    </source>
</evidence>
<dbReference type="GO" id="GO:0005886">
    <property type="term" value="C:plasma membrane"/>
    <property type="evidence" value="ECO:0007669"/>
    <property type="project" value="UniProtKB-SubCell"/>
</dbReference>
<keyword evidence="3 6" id="KW-0812">Transmembrane</keyword>
<evidence type="ECO:0000313" key="8">
    <source>
        <dbReference type="Proteomes" id="UP000095649"/>
    </source>
</evidence>